<protein>
    <submittedName>
        <fullName evidence="1">Uncharacterized protein</fullName>
    </submittedName>
</protein>
<dbReference type="KEGG" id="vg:77923841"/>
<evidence type="ECO:0000313" key="1">
    <source>
        <dbReference type="EMBL" id="QYW05814.1"/>
    </source>
</evidence>
<dbReference type="GeneID" id="77923841"/>
<accession>A0AAE8BLH8</accession>
<proteinExistence type="predicted"/>
<organism evidence="1 2">
    <name type="scientific">Vibrio phage vB_VpaP_G1</name>
    <dbReference type="NCBI Taxonomy" id="2862773"/>
    <lineage>
        <taxon>Viruses</taxon>
        <taxon>Duplodnaviria</taxon>
        <taxon>Heunggongvirae</taxon>
        <taxon>Uroviricota</taxon>
        <taxon>Caudoviricetes</taxon>
        <taxon>Autographivirales</taxon>
        <taxon>Youngvirus</taxon>
        <taxon>Youngvirus G1</taxon>
    </lineage>
</organism>
<dbReference type="RefSeq" id="YP_010648402.1">
    <property type="nucleotide sequence ID" value="NC_070758.1"/>
</dbReference>
<dbReference type="EMBL" id="MZ592920">
    <property type="protein sequence ID" value="QYW05814.1"/>
    <property type="molecule type" value="Genomic_DNA"/>
</dbReference>
<sequence length="59" mass="6709">MFVPDSLRQPVQAPEIKDGITYPELPTVLLRALQALEQANTEKESVLLIIDRYNQGTRQ</sequence>
<keyword evidence="2" id="KW-1185">Reference proteome</keyword>
<reference evidence="1" key="1">
    <citation type="submission" date="2021-07" db="EMBL/GenBank/DDBJ databases">
        <authorList>
            <person name="Wang J."/>
            <person name="Yang M."/>
        </authorList>
    </citation>
    <scope>NUCLEOTIDE SEQUENCE</scope>
</reference>
<dbReference type="Proteomes" id="UP000828797">
    <property type="component" value="Segment"/>
</dbReference>
<name>A0AAE8BLH8_9CAUD</name>
<evidence type="ECO:0000313" key="2">
    <source>
        <dbReference type="Proteomes" id="UP000828797"/>
    </source>
</evidence>